<sequence length="241" mass="28178">MRRRRTRKTTCKNTNRVISIIETIPREIVSDILARVATDSLTDITNVKLSCKVLREIAEDSYVYRHVSLAKFPVVQWKSQTEEEKSFLDKCWECGNPEYLYRRGVVDYFSRNRLESASEYLTTAARLGHVGALYVISIIFLFGEDEKKQKGISVLSGMKKSRIFRKRVKRCRRFLIEILRMIWIKNSLVIYHRPICCTQRDQHAKKQGWPSTEFEEEDMSCDGCICDTELAFIFDVLPSTL</sequence>
<keyword evidence="3" id="KW-1185">Reference proteome</keyword>
<dbReference type="PROSITE" id="PS50181">
    <property type="entry name" value="FBOX"/>
    <property type="match status" value="1"/>
</dbReference>
<evidence type="ECO:0000313" key="2">
    <source>
        <dbReference type="EMBL" id="CAA2987264.1"/>
    </source>
</evidence>
<dbReference type="AlphaFoldDB" id="A0A8S0S3X1"/>
<comment type="caution">
    <text evidence="2">The sequence shown here is derived from an EMBL/GenBank/DDBJ whole genome shotgun (WGS) entry which is preliminary data.</text>
</comment>
<reference evidence="2 3" key="1">
    <citation type="submission" date="2019-12" db="EMBL/GenBank/DDBJ databases">
        <authorList>
            <person name="Alioto T."/>
            <person name="Alioto T."/>
            <person name="Gomez Garrido J."/>
        </authorList>
    </citation>
    <scope>NUCLEOTIDE SEQUENCE [LARGE SCALE GENOMIC DNA]</scope>
</reference>
<name>A0A8S0S3X1_OLEEU</name>
<evidence type="ECO:0000313" key="3">
    <source>
        <dbReference type="Proteomes" id="UP000594638"/>
    </source>
</evidence>
<evidence type="ECO:0000259" key="1">
    <source>
        <dbReference type="PROSITE" id="PS50181"/>
    </source>
</evidence>
<dbReference type="OrthoDB" id="1926629at2759"/>
<dbReference type="InterPro" id="IPR057136">
    <property type="entry name" value="At2g35280_TPR_dom"/>
</dbReference>
<dbReference type="Gramene" id="OE9A059751T1">
    <property type="protein sequence ID" value="OE9A059751C1"/>
    <property type="gene ID" value="OE9A059751"/>
</dbReference>
<feature type="domain" description="F-box" evidence="1">
    <location>
        <begin position="18"/>
        <end position="67"/>
    </location>
</feature>
<accession>A0A8S0S3X1</accession>
<dbReference type="Proteomes" id="UP000594638">
    <property type="component" value="Unassembled WGS sequence"/>
</dbReference>
<dbReference type="PANTHER" id="PTHR33784:SF10">
    <property type="entry name" value="F-BOX PROTEIN"/>
    <property type="match status" value="1"/>
</dbReference>
<dbReference type="SUPFAM" id="SSF81901">
    <property type="entry name" value="HCP-like"/>
    <property type="match status" value="1"/>
</dbReference>
<dbReference type="EMBL" id="CACTIH010003911">
    <property type="protein sequence ID" value="CAA2987264.1"/>
    <property type="molecule type" value="Genomic_DNA"/>
</dbReference>
<gene>
    <name evidence="2" type="ORF">OLEA9_A059751</name>
</gene>
<dbReference type="InterPro" id="IPR040338">
    <property type="entry name" value="At1g67623-like"/>
</dbReference>
<dbReference type="PANTHER" id="PTHR33784">
    <property type="entry name" value="OS05G0482100 PROTEIN"/>
    <property type="match status" value="1"/>
</dbReference>
<dbReference type="InterPro" id="IPR001810">
    <property type="entry name" value="F-box_dom"/>
</dbReference>
<dbReference type="Pfam" id="PF23310">
    <property type="entry name" value="TPR_27"/>
    <property type="match status" value="1"/>
</dbReference>
<protein>
    <submittedName>
        <fullName evidence="2">F-box At1g67623</fullName>
    </submittedName>
</protein>
<proteinExistence type="predicted"/>
<organism evidence="2 3">
    <name type="scientific">Olea europaea subsp. europaea</name>
    <dbReference type="NCBI Taxonomy" id="158383"/>
    <lineage>
        <taxon>Eukaryota</taxon>
        <taxon>Viridiplantae</taxon>
        <taxon>Streptophyta</taxon>
        <taxon>Embryophyta</taxon>
        <taxon>Tracheophyta</taxon>
        <taxon>Spermatophyta</taxon>
        <taxon>Magnoliopsida</taxon>
        <taxon>eudicotyledons</taxon>
        <taxon>Gunneridae</taxon>
        <taxon>Pentapetalae</taxon>
        <taxon>asterids</taxon>
        <taxon>lamiids</taxon>
        <taxon>Lamiales</taxon>
        <taxon>Oleaceae</taxon>
        <taxon>Oleeae</taxon>
        <taxon>Olea</taxon>
    </lineage>
</organism>